<reference evidence="1 2" key="1">
    <citation type="submission" date="2020-10" db="EMBL/GenBank/DDBJ databases">
        <authorList>
            <person name="Castelo-Branco R."/>
            <person name="Eusebio N."/>
            <person name="Adriana R."/>
            <person name="Vieira A."/>
            <person name="Brugerolle De Fraissinette N."/>
            <person name="Rezende De Castro R."/>
            <person name="Schneider M.P."/>
            <person name="Vasconcelos V."/>
            <person name="Leao P.N."/>
        </authorList>
    </citation>
    <scope>NUCLEOTIDE SEQUENCE [LARGE SCALE GENOMIC DNA]</scope>
    <source>
        <strain evidence="1 2">LEGE 03274</strain>
    </source>
</reference>
<dbReference type="InterPro" id="IPR010994">
    <property type="entry name" value="RuvA_2-like"/>
</dbReference>
<keyword evidence="2" id="KW-1185">Reference proteome</keyword>
<dbReference type="GO" id="GO:0003677">
    <property type="term" value="F:DNA binding"/>
    <property type="evidence" value="ECO:0007669"/>
    <property type="project" value="UniProtKB-KW"/>
</dbReference>
<keyword evidence="1" id="KW-0238">DNA-binding</keyword>
<accession>A0ABR9UZR9</accession>
<evidence type="ECO:0000313" key="1">
    <source>
        <dbReference type="EMBL" id="MBE9221138.1"/>
    </source>
</evidence>
<dbReference type="Proteomes" id="UP000654604">
    <property type="component" value="Unassembled WGS sequence"/>
</dbReference>
<protein>
    <submittedName>
        <fullName evidence="1">ComEA family DNA-binding protein</fullName>
    </submittedName>
</protein>
<gene>
    <name evidence="1" type="ORF">IQ215_00360</name>
</gene>
<dbReference type="Gene3D" id="1.10.150.320">
    <property type="entry name" value="Photosystem II 12 kDa extrinsic protein"/>
    <property type="match status" value="1"/>
</dbReference>
<dbReference type="EMBL" id="JADEWC010000001">
    <property type="protein sequence ID" value="MBE9221138.1"/>
    <property type="molecule type" value="Genomic_DNA"/>
</dbReference>
<organism evidence="1 2">
    <name type="scientific">Cyanobacterium stanieri LEGE 03274</name>
    <dbReference type="NCBI Taxonomy" id="1828756"/>
    <lineage>
        <taxon>Bacteria</taxon>
        <taxon>Bacillati</taxon>
        <taxon>Cyanobacteriota</taxon>
        <taxon>Cyanophyceae</taxon>
        <taxon>Oscillatoriophycideae</taxon>
        <taxon>Chroococcales</taxon>
        <taxon>Geminocystaceae</taxon>
        <taxon>Cyanobacterium</taxon>
    </lineage>
</organism>
<comment type="caution">
    <text evidence="1">The sequence shown here is derived from an EMBL/GenBank/DDBJ whole genome shotgun (WGS) entry which is preliminary data.</text>
</comment>
<proteinExistence type="predicted"/>
<dbReference type="InterPro" id="IPR051675">
    <property type="entry name" value="Endo/Exo/Phosphatase_dom_1"/>
</dbReference>
<sequence>MIKLDWRERAIARKIEQNPYYRFQNLSEIRVGAKLGISIDVNQACVDDWLRLPGISITQARTLVEMNNSGIQILCIEDLAATLGISVTKIAFWKPILNFSYYDQNSFHAPPKINPNTATLEQLEAIPNLDHDMASKIIKNREEEGKYRNLPHLQQRLSLSPDFVYHLMYYFQFD</sequence>
<dbReference type="Pfam" id="PF12836">
    <property type="entry name" value="HHH_3"/>
    <property type="match status" value="1"/>
</dbReference>
<dbReference type="PANTHER" id="PTHR21180:SF32">
    <property type="entry name" value="ENDONUCLEASE_EXONUCLEASE_PHOSPHATASE FAMILY DOMAIN-CONTAINING PROTEIN 1"/>
    <property type="match status" value="1"/>
</dbReference>
<dbReference type="RefSeq" id="WP_193799337.1">
    <property type="nucleotide sequence ID" value="NZ_JADEWC010000001.1"/>
</dbReference>
<evidence type="ECO:0000313" key="2">
    <source>
        <dbReference type="Proteomes" id="UP000654604"/>
    </source>
</evidence>
<dbReference type="SUPFAM" id="SSF47781">
    <property type="entry name" value="RuvA domain 2-like"/>
    <property type="match status" value="2"/>
</dbReference>
<name>A0ABR9UZR9_9CHRO</name>
<dbReference type="PANTHER" id="PTHR21180">
    <property type="entry name" value="ENDONUCLEASE/EXONUCLEASE/PHOSPHATASE FAMILY DOMAIN-CONTAINING PROTEIN 1"/>
    <property type="match status" value="1"/>
</dbReference>